<feature type="domain" description="DUF5931" evidence="2">
    <location>
        <begin position="25"/>
        <end position="128"/>
    </location>
</feature>
<dbReference type="Pfam" id="PF19354">
    <property type="entry name" value="DUF5931"/>
    <property type="match status" value="1"/>
</dbReference>
<dbReference type="EMBL" id="JAGSOG010000402">
    <property type="protein sequence ID" value="MBR7839241.1"/>
    <property type="molecule type" value="Genomic_DNA"/>
</dbReference>
<protein>
    <recommendedName>
        <fullName evidence="2">DUF5931 domain-containing protein</fullName>
    </recommendedName>
</protein>
<dbReference type="AlphaFoldDB" id="A0A941EY71"/>
<feature type="transmembrane region" description="Helical" evidence="1">
    <location>
        <begin position="84"/>
        <end position="105"/>
    </location>
</feature>
<feature type="transmembrane region" description="Helical" evidence="1">
    <location>
        <begin position="25"/>
        <end position="45"/>
    </location>
</feature>
<keyword evidence="1" id="KW-0812">Transmembrane</keyword>
<gene>
    <name evidence="3" type="ORF">KDL01_38625</name>
</gene>
<keyword evidence="1" id="KW-0472">Membrane</keyword>
<dbReference type="RefSeq" id="WP_212533680.1">
    <property type="nucleotide sequence ID" value="NZ_JAGSOG010000402.1"/>
</dbReference>
<sequence length="128" mass="14104">MSSRGWTGKRVLWFLRGQVEDLQSLLWRAVALFRVFSCGYAAMLTYHYARTYTRPDLGYAVIAVMGGWTLVSIVAYAHPRGRTAAVLGADLLVTFCCLLATRWVVPAGGNPEILPMLWVAGPALAWGI</sequence>
<proteinExistence type="predicted"/>
<name>A0A941EY71_9ACTN</name>
<feature type="non-terminal residue" evidence="3">
    <location>
        <position position="128"/>
    </location>
</feature>
<dbReference type="InterPro" id="IPR045975">
    <property type="entry name" value="DUF5931"/>
</dbReference>
<organism evidence="3 4">
    <name type="scientific">Actinospica durhamensis</name>
    <dbReference type="NCBI Taxonomy" id="1508375"/>
    <lineage>
        <taxon>Bacteria</taxon>
        <taxon>Bacillati</taxon>
        <taxon>Actinomycetota</taxon>
        <taxon>Actinomycetes</taxon>
        <taxon>Catenulisporales</taxon>
        <taxon>Actinospicaceae</taxon>
        <taxon>Actinospica</taxon>
    </lineage>
</organism>
<keyword evidence="4" id="KW-1185">Reference proteome</keyword>
<reference evidence="3" key="1">
    <citation type="submission" date="2021-04" db="EMBL/GenBank/DDBJ databases">
        <title>Genome based classification of Actinospica acidithermotolerans sp. nov., an actinobacterium isolated from an Indonesian hot spring.</title>
        <authorList>
            <person name="Kusuma A.B."/>
            <person name="Putra K.E."/>
            <person name="Nafisah S."/>
            <person name="Loh J."/>
            <person name="Nouioui I."/>
            <person name="Goodfellow M."/>
        </authorList>
    </citation>
    <scope>NUCLEOTIDE SEQUENCE</scope>
    <source>
        <strain evidence="3">CSCA 57</strain>
    </source>
</reference>
<accession>A0A941EY71</accession>
<evidence type="ECO:0000313" key="4">
    <source>
        <dbReference type="Proteomes" id="UP000675781"/>
    </source>
</evidence>
<dbReference type="Proteomes" id="UP000675781">
    <property type="component" value="Unassembled WGS sequence"/>
</dbReference>
<evidence type="ECO:0000259" key="2">
    <source>
        <dbReference type="Pfam" id="PF19354"/>
    </source>
</evidence>
<evidence type="ECO:0000256" key="1">
    <source>
        <dbReference type="SAM" id="Phobius"/>
    </source>
</evidence>
<evidence type="ECO:0000313" key="3">
    <source>
        <dbReference type="EMBL" id="MBR7839241.1"/>
    </source>
</evidence>
<feature type="transmembrane region" description="Helical" evidence="1">
    <location>
        <begin position="57"/>
        <end position="77"/>
    </location>
</feature>
<comment type="caution">
    <text evidence="3">The sequence shown here is derived from an EMBL/GenBank/DDBJ whole genome shotgun (WGS) entry which is preliminary data.</text>
</comment>
<keyword evidence="1" id="KW-1133">Transmembrane helix</keyword>